<dbReference type="Proteomes" id="UP000243525">
    <property type="component" value="Unassembled WGS sequence"/>
</dbReference>
<organism evidence="2 3">
    <name type="scientific">Mangrovibacterium marinum</name>
    <dbReference type="NCBI Taxonomy" id="1639118"/>
    <lineage>
        <taxon>Bacteria</taxon>
        <taxon>Pseudomonadati</taxon>
        <taxon>Bacteroidota</taxon>
        <taxon>Bacteroidia</taxon>
        <taxon>Marinilabiliales</taxon>
        <taxon>Prolixibacteraceae</taxon>
        <taxon>Mangrovibacterium</taxon>
    </lineage>
</organism>
<proteinExistence type="predicted"/>
<keyword evidence="1" id="KW-1133">Transmembrane helix</keyword>
<keyword evidence="1" id="KW-0472">Membrane</keyword>
<gene>
    <name evidence="2" type="ORF">C8N47_102254</name>
</gene>
<feature type="transmembrane region" description="Helical" evidence="1">
    <location>
        <begin position="71"/>
        <end position="89"/>
    </location>
</feature>
<protein>
    <submittedName>
        <fullName evidence="2">Uncharacterized protein</fullName>
    </submittedName>
</protein>
<name>A0A2T5C5T4_9BACT</name>
<keyword evidence="1" id="KW-0812">Transmembrane</keyword>
<evidence type="ECO:0000313" key="2">
    <source>
        <dbReference type="EMBL" id="PTN10269.1"/>
    </source>
</evidence>
<sequence>MKKVELNLLKKAESQRQMRKFDDILKHTNGKQAEHPFKVPQGYFETFEDRLEAQLQAAEEQKSPRQTIVRILKPVLGLAASFVLIMLLIKYPLQEITPMIGSEELSAQNDSGWFEDVLISSTTFMDDNSLLLNIDQNEDQTPAESEELINYLSTELNDYEIFAELNN</sequence>
<evidence type="ECO:0000313" key="3">
    <source>
        <dbReference type="Proteomes" id="UP000243525"/>
    </source>
</evidence>
<reference evidence="2 3" key="1">
    <citation type="submission" date="2018-04" db="EMBL/GenBank/DDBJ databases">
        <title>Genomic Encyclopedia of Archaeal and Bacterial Type Strains, Phase II (KMG-II): from individual species to whole genera.</title>
        <authorList>
            <person name="Goeker M."/>
        </authorList>
    </citation>
    <scope>NUCLEOTIDE SEQUENCE [LARGE SCALE GENOMIC DNA]</scope>
    <source>
        <strain evidence="2 3">DSM 28823</strain>
    </source>
</reference>
<keyword evidence="3" id="KW-1185">Reference proteome</keyword>
<comment type="caution">
    <text evidence="2">The sequence shown here is derived from an EMBL/GenBank/DDBJ whole genome shotgun (WGS) entry which is preliminary data.</text>
</comment>
<evidence type="ECO:0000256" key="1">
    <source>
        <dbReference type="SAM" id="Phobius"/>
    </source>
</evidence>
<dbReference type="AlphaFoldDB" id="A0A2T5C5T4"/>
<dbReference type="EMBL" id="QAAD01000002">
    <property type="protein sequence ID" value="PTN10269.1"/>
    <property type="molecule type" value="Genomic_DNA"/>
</dbReference>
<accession>A0A2T5C5T4</accession>